<accession>K2KC18</accession>
<dbReference type="STRING" id="740709.A10D4_03625"/>
<dbReference type="PATRIC" id="fig|740709.3.peg.730"/>
<dbReference type="EMBL" id="AMRG01000003">
    <property type="protein sequence ID" value="EKE85403.1"/>
    <property type="molecule type" value="Genomic_DNA"/>
</dbReference>
<evidence type="ECO:0000313" key="1">
    <source>
        <dbReference type="EMBL" id="EKE85403.1"/>
    </source>
</evidence>
<evidence type="ECO:0000313" key="2">
    <source>
        <dbReference type="Proteomes" id="UP000014115"/>
    </source>
</evidence>
<organism evidence="1 2">
    <name type="scientific">Idiomarina xiamenensis 10-D-4</name>
    <dbReference type="NCBI Taxonomy" id="740709"/>
    <lineage>
        <taxon>Bacteria</taxon>
        <taxon>Pseudomonadati</taxon>
        <taxon>Pseudomonadota</taxon>
        <taxon>Gammaproteobacteria</taxon>
        <taxon>Alteromonadales</taxon>
        <taxon>Idiomarinaceae</taxon>
        <taxon>Idiomarina</taxon>
    </lineage>
</organism>
<keyword evidence="2" id="KW-1185">Reference proteome</keyword>
<name>K2KC18_9GAMM</name>
<dbReference type="RefSeq" id="WP_008487795.1">
    <property type="nucleotide sequence ID" value="NZ_AMRG01000003.1"/>
</dbReference>
<dbReference type="eggNOG" id="ENOG5033JJP">
    <property type="taxonomic scope" value="Bacteria"/>
</dbReference>
<dbReference type="Proteomes" id="UP000014115">
    <property type="component" value="Unassembled WGS sequence"/>
</dbReference>
<reference evidence="1 2" key="1">
    <citation type="journal article" date="2012" name="J. Bacteriol.">
        <title>Genome Sequence of Idiomarina xiamenensis Type Strain 10-D-4.</title>
        <authorList>
            <person name="Lai Q."/>
            <person name="Wang L."/>
            <person name="Wang W."/>
            <person name="Shao Z."/>
        </authorList>
    </citation>
    <scope>NUCLEOTIDE SEQUENCE [LARGE SCALE GENOMIC DNA]</scope>
    <source>
        <strain evidence="1 2">10-D-4</strain>
    </source>
</reference>
<sequence length="151" mass="17225">MRTELEEQRHMRWLQRLLVLTLVLILMGILLGDWFTDEQPGWEKTEAELSINRLQQNVALVHSEWMRTGRADSVVIQTRPDAAGEQLSVQVNRFGYPDANVGCAVLWQQLANADDNLAISASLSDGVCEYRLGQKRLFIYKARSGQVIRLN</sequence>
<comment type="caution">
    <text evidence="1">The sequence shown here is derived from an EMBL/GenBank/DDBJ whole genome shotgun (WGS) entry which is preliminary data.</text>
</comment>
<dbReference type="AlphaFoldDB" id="K2KC18"/>
<dbReference type="OrthoDB" id="6227360at2"/>
<protein>
    <submittedName>
        <fullName evidence="1">Type II secretory pathway component</fullName>
    </submittedName>
</protein>
<gene>
    <name evidence="1" type="ORF">A10D4_03625</name>
</gene>
<proteinExistence type="predicted"/>